<dbReference type="EMBL" id="NWUO01000008">
    <property type="protein sequence ID" value="PNS11311.1"/>
    <property type="molecule type" value="Genomic_DNA"/>
</dbReference>
<gene>
    <name evidence="1" type="ORF">COO59_11810</name>
</gene>
<evidence type="ECO:0000313" key="1">
    <source>
        <dbReference type="EMBL" id="PNS11311.1"/>
    </source>
</evidence>
<dbReference type="Proteomes" id="UP000236345">
    <property type="component" value="Unassembled WGS sequence"/>
</dbReference>
<dbReference type="InterPro" id="IPR008514">
    <property type="entry name" value="T6SS_Hcp"/>
</dbReference>
<proteinExistence type="predicted"/>
<dbReference type="SUPFAM" id="SSF141452">
    <property type="entry name" value="Hcp1-like"/>
    <property type="match status" value="1"/>
</dbReference>
<reference evidence="2" key="1">
    <citation type="submission" date="2017-09" db="EMBL/GenBank/DDBJ databases">
        <authorList>
            <person name="Palmer M."/>
            <person name="Steenkamp E.T."/>
            <person name="Coetzee M.P."/>
            <person name="Avontuur J.R."/>
            <person name="Van Zyl E."/>
            <person name="Chan W.-Y."/>
            <person name="Blom J."/>
            <person name="Venter S.N."/>
        </authorList>
    </citation>
    <scope>NUCLEOTIDE SEQUENCE [LARGE SCALE GENOMIC DNA]</scope>
    <source>
        <strain evidence="2">QC88-366</strain>
    </source>
</reference>
<sequence>MSIDLFLKIDGIEGEAKDANHKGWITLSSFSWGTSQPGKMQTGGGLQANRRFSLFYAGIHPRRQHDS</sequence>
<evidence type="ECO:0008006" key="3">
    <source>
        <dbReference type="Google" id="ProtNLM"/>
    </source>
</evidence>
<evidence type="ECO:0000313" key="2">
    <source>
        <dbReference type="Proteomes" id="UP000236345"/>
    </source>
</evidence>
<dbReference type="Pfam" id="PF05638">
    <property type="entry name" value="T6SS_HCP"/>
    <property type="match status" value="1"/>
</dbReference>
<name>A0A2K1Q8E6_9GAMM</name>
<dbReference type="OrthoDB" id="6556366at2"/>
<keyword evidence="2" id="KW-1185">Reference proteome</keyword>
<accession>A0A2K1Q8E6</accession>
<dbReference type="AlphaFoldDB" id="A0A2K1Q8E6"/>
<dbReference type="Gene3D" id="2.30.110.20">
    <property type="entry name" value="Hcp1-like"/>
    <property type="match status" value="1"/>
</dbReference>
<dbReference type="InterPro" id="IPR036624">
    <property type="entry name" value="Hcp1-lik_sf"/>
</dbReference>
<comment type="caution">
    <text evidence="1">The sequence shown here is derived from an EMBL/GenBank/DDBJ whole genome shotgun (WGS) entry which is preliminary data.</text>
</comment>
<protein>
    <recommendedName>
        <fullName evidence="3">Hcp1 family type VI secretion system effector</fullName>
    </recommendedName>
</protein>
<organism evidence="1 2">
    <name type="scientific">Mixta theicola</name>
    <dbReference type="NCBI Taxonomy" id="1458355"/>
    <lineage>
        <taxon>Bacteria</taxon>
        <taxon>Pseudomonadati</taxon>
        <taxon>Pseudomonadota</taxon>
        <taxon>Gammaproteobacteria</taxon>
        <taxon>Enterobacterales</taxon>
        <taxon>Erwiniaceae</taxon>
        <taxon>Mixta</taxon>
    </lineage>
</organism>